<organism evidence="2 3">
    <name type="scientific">Caerostris darwini</name>
    <dbReference type="NCBI Taxonomy" id="1538125"/>
    <lineage>
        <taxon>Eukaryota</taxon>
        <taxon>Metazoa</taxon>
        <taxon>Ecdysozoa</taxon>
        <taxon>Arthropoda</taxon>
        <taxon>Chelicerata</taxon>
        <taxon>Arachnida</taxon>
        <taxon>Araneae</taxon>
        <taxon>Araneomorphae</taxon>
        <taxon>Entelegynae</taxon>
        <taxon>Araneoidea</taxon>
        <taxon>Araneidae</taxon>
        <taxon>Caerostris</taxon>
    </lineage>
</organism>
<dbReference type="EMBL" id="BPLQ01009356">
    <property type="protein sequence ID" value="GIY43445.1"/>
    <property type="molecule type" value="Genomic_DNA"/>
</dbReference>
<comment type="caution">
    <text evidence="2">The sequence shown here is derived from an EMBL/GenBank/DDBJ whole genome shotgun (WGS) entry which is preliminary data.</text>
</comment>
<dbReference type="Proteomes" id="UP001054837">
    <property type="component" value="Unassembled WGS sequence"/>
</dbReference>
<protein>
    <submittedName>
        <fullName evidence="2">Uncharacterized protein</fullName>
    </submittedName>
</protein>
<proteinExistence type="predicted"/>
<evidence type="ECO:0000256" key="1">
    <source>
        <dbReference type="SAM" id="MobiDB-lite"/>
    </source>
</evidence>
<gene>
    <name evidence="2" type="ORF">CDAR_96431</name>
</gene>
<sequence>MFRVSDRKILQQQQHQQQKRNTPKAKMSKCGRSLREGKVNESDHLFNKTGLLHKCQPLSSRILDPLLYPLDFFLFSPSSCLLSWGLKIATRNLAFGRS</sequence>
<feature type="compositionally biased region" description="Basic residues" evidence="1">
    <location>
        <begin position="17"/>
        <end position="29"/>
    </location>
</feature>
<evidence type="ECO:0000313" key="2">
    <source>
        <dbReference type="EMBL" id="GIY43445.1"/>
    </source>
</evidence>
<dbReference type="AlphaFoldDB" id="A0AAV4TF93"/>
<reference evidence="2 3" key="1">
    <citation type="submission" date="2021-06" db="EMBL/GenBank/DDBJ databases">
        <title>Caerostris darwini draft genome.</title>
        <authorList>
            <person name="Kono N."/>
            <person name="Arakawa K."/>
        </authorList>
    </citation>
    <scope>NUCLEOTIDE SEQUENCE [LARGE SCALE GENOMIC DNA]</scope>
</reference>
<keyword evidence="3" id="KW-1185">Reference proteome</keyword>
<feature type="region of interest" description="Disordered" evidence="1">
    <location>
        <begin position="1"/>
        <end position="32"/>
    </location>
</feature>
<name>A0AAV4TF93_9ARAC</name>
<evidence type="ECO:0000313" key="3">
    <source>
        <dbReference type="Proteomes" id="UP001054837"/>
    </source>
</evidence>
<accession>A0AAV4TF93</accession>